<dbReference type="InterPro" id="IPR056150">
    <property type="entry name" value="WD40_CDC20-Fz"/>
</dbReference>
<name>A0A1D2MB97_ORCCI</name>
<proteinExistence type="inferred from homology"/>
<keyword evidence="2 7" id="KW-0853">WD repeat</keyword>
<feature type="repeat" description="WD" evidence="7">
    <location>
        <begin position="211"/>
        <end position="245"/>
    </location>
</feature>
<keyword evidence="3 10" id="KW-0132">Cell division</keyword>
<dbReference type="PROSITE" id="PS50082">
    <property type="entry name" value="WD_REPEATS_2"/>
    <property type="match status" value="3"/>
</dbReference>
<feature type="compositionally biased region" description="Low complexity" evidence="8">
    <location>
        <begin position="85"/>
        <end position="98"/>
    </location>
</feature>
<dbReference type="InterPro" id="IPR019775">
    <property type="entry name" value="WD40_repeat_CS"/>
</dbReference>
<evidence type="ECO:0000256" key="3">
    <source>
        <dbReference type="ARBA" id="ARBA00022618"/>
    </source>
</evidence>
<sequence>MDPAISGKHAGAGIKKTFGIANVRKALDASGSFHQSINGSFANLSISVNKSPNGRNGKSDKKLNKSSNRLAKTPVVDRQRSSDASGEGNNSENKKNNSLYSKSLTENMLGVSDLNSVRVLSFAQKPKGPPEGYQNALKVVYQGSGATSQNTASKYRVYPKSPDRVLDAPDYWSSTNVVAIALRDQVYLWTAHSAEIQRIPCDSPTDNLLYVSSLGWLQDGSHLVCATDTGRMQIWDVERVKMIRNLRTDDSERIAAMSFRSHMLTEGNRLGTLRHHDLRIAEHEVTKRENAHAQEICGVRWSPDGRFCATGGNDNLVNIWDSVNMSSTSQPVCTFSDHQAAIKAMCWSPSHSNVLATGGGTNDRCIKLWNVSSGTLLKSVNAESQVSALIWSEAYREILSSHGFTKHQLTLWKYPEMSKVGE</sequence>
<keyword evidence="11" id="KW-1185">Reference proteome</keyword>
<dbReference type="STRING" id="48709.A0A1D2MB97"/>
<feature type="compositionally biased region" description="Polar residues" evidence="8">
    <location>
        <begin position="47"/>
        <end position="56"/>
    </location>
</feature>
<keyword evidence="4" id="KW-0677">Repeat</keyword>
<dbReference type="GO" id="GO:0010997">
    <property type="term" value="F:anaphase-promoting complex binding"/>
    <property type="evidence" value="ECO:0007669"/>
    <property type="project" value="InterPro"/>
</dbReference>
<dbReference type="GO" id="GO:0051301">
    <property type="term" value="P:cell division"/>
    <property type="evidence" value="ECO:0007669"/>
    <property type="project" value="UniProtKB-KW"/>
</dbReference>
<evidence type="ECO:0000256" key="5">
    <source>
        <dbReference type="ARBA" id="ARBA00022776"/>
    </source>
</evidence>
<dbReference type="InterPro" id="IPR036322">
    <property type="entry name" value="WD40_repeat_dom_sf"/>
</dbReference>
<dbReference type="SMART" id="SM00320">
    <property type="entry name" value="WD40"/>
    <property type="match status" value="3"/>
</dbReference>
<feature type="domain" description="CDC20/Fizzy WD40" evidence="9">
    <location>
        <begin position="172"/>
        <end position="421"/>
    </location>
</feature>
<evidence type="ECO:0000256" key="6">
    <source>
        <dbReference type="ARBA" id="ARBA00023306"/>
    </source>
</evidence>
<accession>A0A1D2MB97</accession>
<dbReference type="OrthoDB" id="10263272at2759"/>
<evidence type="ECO:0000256" key="4">
    <source>
        <dbReference type="ARBA" id="ARBA00022737"/>
    </source>
</evidence>
<evidence type="ECO:0000256" key="1">
    <source>
        <dbReference type="ARBA" id="ARBA00006445"/>
    </source>
</evidence>
<dbReference type="Pfam" id="PF24807">
    <property type="entry name" value="WD40_CDC20-Fz"/>
    <property type="match status" value="1"/>
</dbReference>
<comment type="caution">
    <text evidence="10">The sequence shown here is derived from an EMBL/GenBank/DDBJ whole genome shotgun (WGS) entry which is preliminary data.</text>
</comment>
<organism evidence="10 11">
    <name type="scientific">Orchesella cincta</name>
    <name type="common">Springtail</name>
    <name type="synonym">Podura cincta</name>
    <dbReference type="NCBI Taxonomy" id="48709"/>
    <lineage>
        <taxon>Eukaryota</taxon>
        <taxon>Metazoa</taxon>
        <taxon>Ecdysozoa</taxon>
        <taxon>Arthropoda</taxon>
        <taxon>Hexapoda</taxon>
        <taxon>Collembola</taxon>
        <taxon>Entomobryomorpha</taxon>
        <taxon>Entomobryoidea</taxon>
        <taxon>Orchesellidae</taxon>
        <taxon>Orchesellinae</taxon>
        <taxon>Orchesella</taxon>
    </lineage>
</organism>
<dbReference type="InterPro" id="IPR015943">
    <property type="entry name" value="WD40/YVTN_repeat-like_dom_sf"/>
</dbReference>
<feature type="region of interest" description="Disordered" evidence="8">
    <location>
        <begin position="47"/>
        <end position="98"/>
    </location>
</feature>
<dbReference type="PROSITE" id="PS00678">
    <property type="entry name" value="WD_REPEATS_1"/>
    <property type="match status" value="1"/>
</dbReference>
<evidence type="ECO:0000313" key="10">
    <source>
        <dbReference type="EMBL" id="ODM90199.1"/>
    </source>
</evidence>
<dbReference type="Proteomes" id="UP000094527">
    <property type="component" value="Unassembled WGS sequence"/>
</dbReference>
<reference evidence="10 11" key="1">
    <citation type="journal article" date="2016" name="Genome Biol. Evol.">
        <title>Gene Family Evolution Reflects Adaptation to Soil Environmental Stressors in the Genome of the Collembolan Orchesella cincta.</title>
        <authorList>
            <person name="Faddeeva-Vakhrusheva A."/>
            <person name="Derks M.F."/>
            <person name="Anvar S.Y."/>
            <person name="Agamennone V."/>
            <person name="Suring W."/>
            <person name="Smit S."/>
            <person name="van Straalen N.M."/>
            <person name="Roelofs D."/>
        </authorList>
    </citation>
    <scope>NUCLEOTIDE SEQUENCE [LARGE SCALE GENOMIC DNA]</scope>
    <source>
        <tissue evidence="10">Mixed pool</tissue>
    </source>
</reference>
<dbReference type="PROSITE" id="PS50294">
    <property type="entry name" value="WD_REPEATS_REGION"/>
    <property type="match status" value="1"/>
</dbReference>
<dbReference type="GO" id="GO:1990757">
    <property type="term" value="F:ubiquitin ligase activator activity"/>
    <property type="evidence" value="ECO:0007669"/>
    <property type="project" value="TreeGrafter"/>
</dbReference>
<dbReference type="GO" id="GO:1905786">
    <property type="term" value="P:positive regulation of anaphase-promoting complex-dependent catabolic process"/>
    <property type="evidence" value="ECO:0007669"/>
    <property type="project" value="TreeGrafter"/>
</dbReference>
<dbReference type="PANTHER" id="PTHR19918">
    <property type="entry name" value="CELL DIVISION CYCLE 20 CDC20 FIZZY -RELATED"/>
    <property type="match status" value="1"/>
</dbReference>
<evidence type="ECO:0000256" key="2">
    <source>
        <dbReference type="ARBA" id="ARBA00022574"/>
    </source>
</evidence>
<dbReference type="GO" id="GO:0005680">
    <property type="term" value="C:anaphase-promoting complex"/>
    <property type="evidence" value="ECO:0007669"/>
    <property type="project" value="TreeGrafter"/>
</dbReference>
<keyword evidence="6" id="KW-0131">Cell cycle</keyword>
<evidence type="ECO:0000256" key="8">
    <source>
        <dbReference type="SAM" id="MobiDB-lite"/>
    </source>
</evidence>
<dbReference type="InterPro" id="IPR033010">
    <property type="entry name" value="Cdc20/Fizzy"/>
</dbReference>
<evidence type="ECO:0000256" key="7">
    <source>
        <dbReference type="PROSITE-ProRule" id="PRU00221"/>
    </source>
</evidence>
<dbReference type="PANTHER" id="PTHR19918:SF8">
    <property type="entry name" value="FI02843P"/>
    <property type="match status" value="1"/>
</dbReference>
<dbReference type="Gene3D" id="2.130.10.10">
    <property type="entry name" value="YVTN repeat-like/Quinoprotein amine dehydrogenase"/>
    <property type="match status" value="1"/>
</dbReference>
<dbReference type="GO" id="GO:0031145">
    <property type="term" value="P:anaphase-promoting complex-dependent catabolic process"/>
    <property type="evidence" value="ECO:0007669"/>
    <property type="project" value="TreeGrafter"/>
</dbReference>
<gene>
    <name evidence="10" type="ORF">Ocin01_16483</name>
</gene>
<comment type="similarity">
    <text evidence="1">Belongs to the WD repeat CDC20/Fizzy family.</text>
</comment>
<dbReference type="AlphaFoldDB" id="A0A1D2MB97"/>
<evidence type="ECO:0000259" key="9">
    <source>
        <dbReference type="Pfam" id="PF24807"/>
    </source>
</evidence>
<dbReference type="InterPro" id="IPR001680">
    <property type="entry name" value="WD40_rpt"/>
</dbReference>
<feature type="repeat" description="WD" evidence="7">
    <location>
        <begin position="289"/>
        <end position="330"/>
    </location>
</feature>
<keyword evidence="5" id="KW-0498">Mitosis</keyword>
<dbReference type="OMA" id="AANTYTH"/>
<protein>
    <submittedName>
        <fullName evidence="10">Cell division cycle protein 20</fullName>
    </submittedName>
</protein>
<feature type="repeat" description="WD" evidence="7">
    <location>
        <begin position="335"/>
        <end position="379"/>
    </location>
</feature>
<evidence type="ECO:0000313" key="11">
    <source>
        <dbReference type="Proteomes" id="UP000094527"/>
    </source>
</evidence>
<dbReference type="SUPFAM" id="SSF50978">
    <property type="entry name" value="WD40 repeat-like"/>
    <property type="match status" value="1"/>
</dbReference>
<dbReference type="EMBL" id="LJIJ01002116">
    <property type="protein sequence ID" value="ODM90199.1"/>
    <property type="molecule type" value="Genomic_DNA"/>
</dbReference>